<dbReference type="Pfam" id="PF13604">
    <property type="entry name" value="AAA_30"/>
    <property type="match status" value="1"/>
</dbReference>
<evidence type="ECO:0000313" key="2">
    <source>
        <dbReference type="EMBL" id="GGK44016.1"/>
    </source>
</evidence>
<gene>
    <name evidence="2" type="ORF">GCM10008955_42220</name>
</gene>
<evidence type="ECO:0008006" key="4">
    <source>
        <dbReference type="Google" id="ProtNLM"/>
    </source>
</evidence>
<keyword evidence="3" id="KW-1185">Reference proteome</keyword>
<dbReference type="Proteomes" id="UP000647587">
    <property type="component" value="Unassembled WGS sequence"/>
</dbReference>
<dbReference type="RefSeq" id="WP_189012359.1">
    <property type="nucleotide sequence ID" value="NZ_BMPP01000050.1"/>
</dbReference>
<name>A0ABQ2F3F1_9DEIO</name>
<dbReference type="SUPFAM" id="SSF52540">
    <property type="entry name" value="P-loop containing nucleoside triphosphate hydrolases"/>
    <property type="match status" value="1"/>
</dbReference>
<dbReference type="Gene3D" id="2.30.30.940">
    <property type="match status" value="1"/>
</dbReference>
<feature type="region of interest" description="Disordered" evidence="1">
    <location>
        <begin position="76"/>
        <end position="104"/>
    </location>
</feature>
<proteinExistence type="predicted"/>
<organism evidence="2 3">
    <name type="scientific">Deinococcus malanensis</name>
    <dbReference type="NCBI Taxonomy" id="1706855"/>
    <lineage>
        <taxon>Bacteria</taxon>
        <taxon>Thermotogati</taxon>
        <taxon>Deinococcota</taxon>
        <taxon>Deinococci</taxon>
        <taxon>Deinococcales</taxon>
        <taxon>Deinococcaceae</taxon>
        <taxon>Deinococcus</taxon>
    </lineage>
</organism>
<comment type="caution">
    <text evidence="2">The sequence shown here is derived from an EMBL/GenBank/DDBJ whole genome shotgun (WGS) entry which is preliminary data.</text>
</comment>
<evidence type="ECO:0000256" key="1">
    <source>
        <dbReference type="SAM" id="MobiDB-lite"/>
    </source>
</evidence>
<feature type="compositionally biased region" description="Basic and acidic residues" evidence="1">
    <location>
        <begin position="90"/>
        <end position="104"/>
    </location>
</feature>
<sequence>MTCPQSPEDPKVGLVLLTPGDVEKPDSLGMEAVSGYRHHSFPPEYSAADARTGMTRTVRADQALYARVRAHVDASRRAQSLRHGAGQDRAAAERAGGHGAGCRDRAAVAPGRELATLQAVYPGTRLVIIGDPNQLPPISPGMPLLALICTVPVAHLTTVYRQAADSPIVQLAYNIQDGERIDWQDVGLPFHETGDAMRAARLAQEAGAQLLTPTRKGPLGVEALNAAARELRGKHDGLNVTGGIVGEGNPVVCTKNLYDAQVMNGMTGTVKHVNTENGGTVVAIFDGREIPFAGQGRFALMPAYAMTVHRSLGSEWESVSCVLHGPCAAESRARVPVTNKGRATARVAPLRLMAANSARNASRVRFERAYSSACPTS</sequence>
<protein>
    <recommendedName>
        <fullName evidence="4">UvrD-like helicase C-terminal domain-containing protein</fullName>
    </recommendedName>
</protein>
<reference evidence="3" key="1">
    <citation type="journal article" date="2019" name="Int. J. Syst. Evol. Microbiol.">
        <title>The Global Catalogue of Microorganisms (GCM) 10K type strain sequencing project: providing services to taxonomists for standard genome sequencing and annotation.</title>
        <authorList>
            <consortium name="The Broad Institute Genomics Platform"/>
            <consortium name="The Broad Institute Genome Sequencing Center for Infectious Disease"/>
            <person name="Wu L."/>
            <person name="Ma J."/>
        </authorList>
    </citation>
    <scope>NUCLEOTIDE SEQUENCE [LARGE SCALE GENOMIC DNA]</scope>
    <source>
        <strain evidence="3">JCM 30331</strain>
    </source>
</reference>
<dbReference type="EMBL" id="BMPP01000050">
    <property type="protein sequence ID" value="GGK44016.1"/>
    <property type="molecule type" value="Genomic_DNA"/>
</dbReference>
<evidence type="ECO:0000313" key="3">
    <source>
        <dbReference type="Proteomes" id="UP000647587"/>
    </source>
</evidence>
<accession>A0ABQ2F3F1</accession>
<dbReference type="InterPro" id="IPR027417">
    <property type="entry name" value="P-loop_NTPase"/>
</dbReference>
<dbReference type="Gene3D" id="3.40.50.300">
    <property type="entry name" value="P-loop containing nucleotide triphosphate hydrolases"/>
    <property type="match status" value="2"/>
</dbReference>